<protein>
    <submittedName>
        <fullName evidence="1">Uncharacterized protein</fullName>
    </submittedName>
</protein>
<sequence length="88" mass="8387">MTSVGAMLDASAVVSAAVRATGVVRGADDSPAAPSMTGRRTTMVCAIAAAYASSDGAAAPAAFSAVESFGAGLATGLRTTTVFAMAAA</sequence>
<comment type="caution">
    <text evidence="1">The sequence shown here is derived from an EMBL/GenBank/DDBJ whole genome shotgun (WGS) entry which is preliminary data.</text>
</comment>
<accession>A0A645J184</accession>
<organism evidence="1">
    <name type="scientific">bioreactor metagenome</name>
    <dbReference type="NCBI Taxonomy" id="1076179"/>
    <lineage>
        <taxon>unclassified sequences</taxon>
        <taxon>metagenomes</taxon>
        <taxon>ecological metagenomes</taxon>
    </lineage>
</organism>
<dbReference type="AlphaFoldDB" id="A0A645J184"/>
<evidence type="ECO:0000313" key="1">
    <source>
        <dbReference type="EMBL" id="MPN56469.1"/>
    </source>
</evidence>
<gene>
    <name evidence="1" type="ORF">SDC9_204159</name>
</gene>
<name>A0A645J184_9ZZZZ</name>
<dbReference type="EMBL" id="VSSQ01126826">
    <property type="protein sequence ID" value="MPN56469.1"/>
    <property type="molecule type" value="Genomic_DNA"/>
</dbReference>
<proteinExistence type="predicted"/>
<reference evidence="1" key="1">
    <citation type="submission" date="2019-08" db="EMBL/GenBank/DDBJ databases">
        <authorList>
            <person name="Kucharzyk K."/>
            <person name="Murdoch R.W."/>
            <person name="Higgins S."/>
            <person name="Loffler F."/>
        </authorList>
    </citation>
    <scope>NUCLEOTIDE SEQUENCE</scope>
</reference>